<sequence length="94" mass="10183">MAGQFVGGDAPHTCFADPRREVTDAAFKEHDAPCLREICDGLPVRHQMVLFLTPLSTCTIPAHPTINCIPPHPSLPIPCPNPPPQTFYSPAPSQ</sequence>
<protein>
    <submittedName>
        <fullName evidence="1">Uncharacterized protein</fullName>
    </submittedName>
</protein>
<dbReference type="AlphaFoldDB" id="A0A5B7I4H4"/>
<organism evidence="1 2">
    <name type="scientific">Portunus trituberculatus</name>
    <name type="common">Swimming crab</name>
    <name type="synonym">Neptunus trituberculatus</name>
    <dbReference type="NCBI Taxonomy" id="210409"/>
    <lineage>
        <taxon>Eukaryota</taxon>
        <taxon>Metazoa</taxon>
        <taxon>Ecdysozoa</taxon>
        <taxon>Arthropoda</taxon>
        <taxon>Crustacea</taxon>
        <taxon>Multicrustacea</taxon>
        <taxon>Malacostraca</taxon>
        <taxon>Eumalacostraca</taxon>
        <taxon>Eucarida</taxon>
        <taxon>Decapoda</taxon>
        <taxon>Pleocyemata</taxon>
        <taxon>Brachyura</taxon>
        <taxon>Eubrachyura</taxon>
        <taxon>Portunoidea</taxon>
        <taxon>Portunidae</taxon>
        <taxon>Portuninae</taxon>
        <taxon>Portunus</taxon>
    </lineage>
</organism>
<accession>A0A5B7I4H4</accession>
<keyword evidence="2" id="KW-1185">Reference proteome</keyword>
<evidence type="ECO:0000313" key="2">
    <source>
        <dbReference type="Proteomes" id="UP000324222"/>
    </source>
</evidence>
<reference evidence="1 2" key="1">
    <citation type="submission" date="2019-05" db="EMBL/GenBank/DDBJ databases">
        <title>Another draft genome of Portunus trituberculatus and its Hox gene families provides insights of decapod evolution.</title>
        <authorList>
            <person name="Jeong J.-H."/>
            <person name="Song I."/>
            <person name="Kim S."/>
            <person name="Choi T."/>
            <person name="Kim D."/>
            <person name="Ryu S."/>
            <person name="Kim W."/>
        </authorList>
    </citation>
    <scope>NUCLEOTIDE SEQUENCE [LARGE SCALE GENOMIC DNA]</scope>
    <source>
        <tissue evidence="1">Muscle</tissue>
    </source>
</reference>
<dbReference type="EMBL" id="VSRR010044805">
    <property type="protein sequence ID" value="MPC77015.1"/>
    <property type="molecule type" value="Genomic_DNA"/>
</dbReference>
<dbReference type="Proteomes" id="UP000324222">
    <property type="component" value="Unassembled WGS sequence"/>
</dbReference>
<proteinExistence type="predicted"/>
<gene>
    <name evidence="1" type="ORF">E2C01_071453</name>
</gene>
<evidence type="ECO:0000313" key="1">
    <source>
        <dbReference type="EMBL" id="MPC77015.1"/>
    </source>
</evidence>
<name>A0A5B7I4H4_PORTR</name>
<comment type="caution">
    <text evidence="1">The sequence shown here is derived from an EMBL/GenBank/DDBJ whole genome shotgun (WGS) entry which is preliminary data.</text>
</comment>